<gene>
    <name evidence="1" type="ORF">CWE10_18735</name>
</gene>
<dbReference type="AlphaFoldDB" id="A0A953IDE4"/>
<dbReference type="RefSeq" id="WP_273381614.1">
    <property type="nucleotide sequence ID" value="NZ_PIUK01000367.1"/>
</dbReference>
<proteinExistence type="predicted"/>
<sequence>MERRQWTEEDLQALREAATTLERLGVWAVYVGGLCRKRTEMHVSARDLVAISRLPGVTIEKPRYRHPRWEVRADVGDTVVFALMETDELPTVGWRYVDRQPAIEILEEVTPVDSAHAS</sequence>
<evidence type="ECO:0000313" key="1">
    <source>
        <dbReference type="EMBL" id="MBY6278171.1"/>
    </source>
</evidence>
<reference evidence="1" key="1">
    <citation type="submission" date="2017-11" db="EMBL/GenBank/DDBJ databases">
        <title>Three new genomes from thermophilic consortium.</title>
        <authorList>
            <person name="Quaggio R."/>
            <person name="Amgarten D."/>
            <person name="Setubal J.C."/>
        </authorList>
    </citation>
    <scope>NUCLEOTIDE SEQUENCE</scope>
    <source>
        <strain evidence="1">ZCTH01-B2</strain>
    </source>
</reference>
<dbReference type="Proteomes" id="UP000732377">
    <property type="component" value="Unassembled WGS sequence"/>
</dbReference>
<evidence type="ECO:0000313" key="2">
    <source>
        <dbReference type="Proteomes" id="UP000732377"/>
    </source>
</evidence>
<organism evidence="1 2">
    <name type="scientific">Symbiobacterium thermophilum</name>
    <dbReference type="NCBI Taxonomy" id="2734"/>
    <lineage>
        <taxon>Bacteria</taxon>
        <taxon>Bacillati</taxon>
        <taxon>Bacillota</taxon>
        <taxon>Clostridia</taxon>
        <taxon>Eubacteriales</taxon>
        <taxon>Symbiobacteriaceae</taxon>
        <taxon>Symbiobacterium</taxon>
    </lineage>
</organism>
<accession>A0A953IDE4</accession>
<name>A0A953IDE4_SYMTR</name>
<protein>
    <submittedName>
        <fullName evidence="1">Uncharacterized protein</fullName>
    </submittedName>
</protein>
<dbReference type="EMBL" id="PIUK01000367">
    <property type="protein sequence ID" value="MBY6278171.1"/>
    <property type="molecule type" value="Genomic_DNA"/>
</dbReference>
<comment type="caution">
    <text evidence="1">The sequence shown here is derived from an EMBL/GenBank/DDBJ whole genome shotgun (WGS) entry which is preliminary data.</text>
</comment>